<dbReference type="EMBL" id="JBFXLQ010000022">
    <property type="protein sequence ID" value="KAL2866900.1"/>
    <property type="molecule type" value="Genomic_DNA"/>
</dbReference>
<keyword evidence="3" id="KW-1185">Reference proteome</keyword>
<organism evidence="2 3">
    <name type="scientific">Aspergillus lucknowensis</name>
    <dbReference type="NCBI Taxonomy" id="176173"/>
    <lineage>
        <taxon>Eukaryota</taxon>
        <taxon>Fungi</taxon>
        <taxon>Dikarya</taxon>
        <taxon>Ascomycota</taxon>
        <taxon>Pezizomycotina</taxon>
        <taxon>Eurotiomycetes</taxon>
        <taxon>Eurotiomycetidae</taxon>
        <taxon>Eurotiales</taxon>
        <taxon>Aspergillaceae</taxon>
        <taxon>Aspergillus</taxon>
        <taxon>Aspergillus subgen. Nidulantes</taxon>
    </lineage>
</organism>
<evidence type="ECO:0000256" key="1">
    <source>
        <dbReference type="SAM" id="SignalP"/>
    </source>
</evidence>
<name>A0ABR4LQS1_9EURO</name>
<feature type="chain" id="PRO_5046303282" evidence="1">
    <location>
        <begin position="29"/>
        <end position="90"/>
    </location>
</feature>
<proteinExistence type="predicted"/>
<gene>
    <name evidence="2" type="ORF">BJX67DRAFT_354353</name>
</gene>
<feature type="signal peptide" evidence="1">
    <location>
        <begin position="1"/>
        <end position="28"/>
    </location>
</feature>
<evidence type="ECO:0000313" key="3">
    <source>
        <dbReference type="Proteomes" id="UP001610432"/>
    </source>
</evidence>
<protein>
    <submittedName>
        <fullName evidence="2">Uncharacterized protein</fullName>
    </submittedName>
</protein>
<reference evidence="2 3" key="1">
    <citation type="submission" date="2024-07" db="EMBL/GenBank/DDBJ databases">
        <title>Section-level genome sequencing and comparative genomics of Aspergillus sections Usti and Cavernicolus.</title>
        <authorList>
            <consortium name="Lawrence Berkeley National Laboratory"/>
            <person name="Nybo J.L."/>
            <person name="Vesth T.C."/>
            <person name="Theobald S."/>
            <person name="Frisvad J.C."/>
            <person name="Larsen T.O."/>
            <person name="Kjaerboelling I."/>
            <person name="Rothschild-Mancinelli K."/>
            <person name="Lyhne E.K."/>
            <person name="Kogle M.E."/>
            <person name="Barry K."/>
            <person name="Clum A."/>
            <person name="Na H."/>
            <person name="Ledsgaard L."/>
            <person name="Lin J."/>
            <person name="Lipzen A."/>
            <person name="Kuo A."/>
            <person name="Riley R."/>
            <person name="Mondo S."/>
            <person name="Labutti K."/>
            <person name="Haridas S."/>
            <person name="Pangalinan J."/>
            <person name="Salamov A.A."/>
            <person name="Simmons B.A."/>
            <person name="Magnuson J.K."/>
            <person name="Chen J."/>
            <person name="Drula E."/>
            <person name="Henrissat B."/>
            <person name="Wiebenga A."/>
            <person name="Lubbers R.J."/>
            <person name="Gomes A.C."/>
            <person name="Macurrencykelacurrency M.R."/>
            <person name="Stajich J."/>
            <person name="Grigoriev I.V."/>
            <person name="Mortensen U.H."/>
            <person name="De Vries R.P."/>
            <person name="Baker S.E."/>
            <person name="Andersen M.R."/>
        </authorList>
    </citation>
    <scope>NUCLEOTIDE SEQUENCE [LARGE SCALE GENOMIC DNA]</scope>
    <source>
        <strain evidence="2 3">CBS 449.75</strain>
    </source>
</reference>
<accession>A0ABR4LQS1</accession>
<evidence type="ECO:0000313" key="2">
    <source>
        <dbReference type="EMBL" id="KAL2866900.1"/>
    </source>
</evidence>
<keyword evidence="1" id="KW-0732">Signal</keyword>
<dbReference type="RefSeq" id="XP_070885879.1">
    <property type="nucleotide sequence ID" value="XM_071029205.1"/>
</dbReference>
<sequence>MIHKVWRSLVWRMAVAVVSLVSLVCLSGVPGPDNHVLRLNWMPMTPSISNFDGRISIGWWELNYVFQGVIKSLYLVKRRSSCIFGINNWQ</sequence>
<dbReference type="Proteomes" id="UP001610432">
    <property type="component" value="Unassembled WGS sequence"/>
</dbReference>
<comment type="caution">
    <text evidence="2">The sequence shown here is derived from an EMBL/GenBank/DDBJ whole genome shotgun (WGS) entry which is preliminary data.</text>
</comment>
<dbReference type="GeneID" id="98144277"/>